<comment type="similarity">
    <text evidence="1">Belongs to the AB hydrolase superfamily. Lipase family.</text>
</comment>
<feature type="region of interest" description="Disordered" evidence="7">
    <location>
        <begin position="1"/>
        <end position="25"/>
    </location>
</feature>
<organism evidence="10">
    <name type="scientific">Thrips palmi</name>
    <name type="common">Melon thrips</name>
    <dbReference type="NCBI Taxonomy" id="161013"/>
    <lineage>
        <taxon>Eukaryota</taxon>
        <taxon>Metazoa</taxon>
        <taxon>Ecdysozoa</taxon>
        <taxon>Arthropoda</taxon>
        <taxon>Hexapoda</taxon>
        <taxon>Insecta</taxon>
        <taxon>Pterygota</taxon>
        <taxon>Neoptera</taxon>
        <taxon>Paraneoptera</taxon>
        <taxon>Thysanoptera</taxon>
        <taxon>Terebrantia</taxon>
        <taxon>Thripoidea</taxon>
        <taxon>Thripidae</taxon>
        <taxon>Thrips</taxon>
    </lineage>
</organism>
<dbReference type="InterPro" id="IPR029058">
    <property type="entry name" value="AB_hydrolase_fold"/>
</dbReference>
<dbReference type="FunCoup" id="A0A6P8ZN64">
    <property type="interactions" value="9"/>
</dbReference>
<dbReference type="InterPro" id="IPR006693">
    <property type="entry name" value="AB_hydrolase_lipase"/>
</dbReference>
<name>A0A6P8ZN64_THRPL</name>
<feature type="compositionally biased region" description="Basic and acidic residues" evidence="7">
    <location>
        <begin position="1"/>
        <end position="14"/>
    </location>
</feature>
<gene>
    <name evidence="10" type="primary">LOC117645643</name>
</gene>
<keyword evidence="3" id="KW-0378">Hydrolase</keyword>
<dbReference type="GO" id="GO:0016787">
    <property type="term" value="F:hydrolase activity"/>
    <property type="evidence" value="ECO:0007669"/>
    <property type="project" value="UniProtKB-KW"/>
</dbReference>
<dbReference type="Gene3D" id="3.40.50.1820">
    <property type="entry name" value="alpha/beta hydrolase"/>
    <property type="match status" value="1"/>
</dbReference>
<evidence type="ECO:0000259" key="8">
    <source>
        <dbReference type="Pfam" id="PF04083"/>
    </source>
</evidence>
<keyword evidence="5" id="KW-0443">Lipid metabolism</keyword>
<keyword evidence="9" id="KW-1185">Reference proteome</keyword>
<dbReference type="FunFam" id="3.40.50.1820:FF:000057">
    <property type="entry name" value="Lipase"/>
    <property type="match status" value="1"/>
</dbReference>
<evidence type="ECO:0000256" key="7">
    <source>
        <dbReference type="SAM" id="MobiDB-lite"/>
    </source>
</evidence>
<keyword evidence="4" id="KW-0442">Lipid degradation</keyword>
<evidence type="ECO:0000256" key="2">
    <source>
        <dbReference type="ARBA" id="ARBA00022729"/>
    </source>
</evidence>
<dbReference type="SUPFAM" id="SSF53474">
    <property type="entry name" value="alpha/beta-Hydrolases"/>
    <property type="match status" value="1"/>
</dbReference>
<keyword evidence="2" id="KW-0732">Signal</keyword>
<dbReference type="RefSeq" id="XP_034241809.1">
    <property type="nucleotide sequence ID" value="XM_034385918.1"/>
</dbReference>
<feature type="domain" description="Partial AB-hydrolase lipase" evidence="8">
    <location>
        <begin position="64"/>
        <end position="121"/>
    </location>
</feature>
<accession>A0A6P8ZN64</accession>
<dbReference type="Pfam" id="PF04083">
    <property type="entry name" value="Abhydro_lipase"/>
    <property type="match status" value="1"/>
</dbReference>
<proteinExistence type="inferred from homology"/>
<dbReference type="Proteomes" id="UP000515158">
    <property type="component" value="Unplaced"/>
</dbReference>
<keyword evidence="6" id="KW-0325">Glycoprotein</keyword>
<reference evidence="10" key="1">
    <citation type="submission" date="2025-08" db="UniProtKB">
        <authorList>
            <consortium name="RefSeq"/>
        </authorList>
    </citation>
    <scope>IDENTIFICATION</scope>
    <source>
        <tissue evidence="10">Total insect</tissue>
    </source>
</reference>
<evidence type="ECO:0000313" key="10">
    <source>
        <dbReference type="RefSeq" id="XP_034241809.1"/>
    </source>
</evidence>
<dbReference type="KEGG" id="tpal:117645643"/>
<dbReference type="GO" id="GO:0016042">
    <property type="term" value="P:lipid catabolic process"/>
    <property type="evidence" value="ECO:0007669"/>
    <property type="project" value="UniProtKB-KW"/>
</dbReference>
<dbReference type="GeneID" id="117645643"/>
<sequence>MTPSAKADKVDLLGRGRTQRGGDAPFGFSGLSGDLDLSHIARIASKKPPPGPVPPETHLTGPNLILHFGYPAETHKVLTEDGYYVTIFRIPWSPKLGPANESRPVVFLQHGVLQTADQWLFRGPGRDLPFLLSDLGFDVWMGNYRGSTYSRKHAYLSPKKLRFWDFTWNENGLFDLPAMLDYVGAVTGQPSMFYIGHSMGTTTLLALLAERPEYNRRIRGAFLLAPVAYFQHTWGPLAQARSIAPLLTSQPNNRLIGEALPRGAGNMCVGAVPLCALVHNLGSGSSPGEYNATVFKILFGHYPSGASFGQLLHYVQILVSGEFKMFDYGPRENLARYGQTTPPFYALSNVRAPIYLNYAEGDPLSPPKDVLRLAKEVPGVRKLMKVPLKDFGHVDHLYATHSYELEYKGIIDIMLVMPPAADLTSGDGNAVSGPGCEPEGELQASEVKRWVG</sequence>
<evidence type="ECO:0000313" key="9">
    <source>
        <dbReference type="Proteomes" id="UP000515158"/>
    </source>
</evidence>
<dbReference type="InParanoid" id="A0A6P8ZN64"/>
<protein>
    <submittedName>
        <fullName evidence="10">Lipase 3-like</fullName>
    </submittedName>
</protein>
<evidence type="ECO:0000256" key="5">
    <source>
        <dbReference type="ARBA" id="ARBA00023098"/>
    </source>
</evidence>
<evidence type="ECO:0000256" key="1">
    <source>
        <dbReference type="ARBA" id="ARBA00010701"/>
    </source>
</evidence>
<evidence type="ECO:0000256" key="3">
    <source>
        <dbReference type="ARBA" id="ARBA00022801"/>
    </source>
</evidence>
<evidence type="ECO:0000256" key="4">
    <source>
        <dbReference type="ARBA" id="ARBA00022963"/>
    </source>
</evidence>
<evidence type="ECO:0000256" key="6">
    <source>
        <dbReference type="ARBA" id="ARBA00023180"/>
    </source>
</evidence>
<dbReference type="AlphaFoldDB" id="A0A6P8ZN64"/>
<dbReference type="OrthoDB" id="9974421at2759"/>
<dbReference type="PANTHER" id="PTHR11005">
    <property type="entry name" value="LYSOSOMAL ACID LIPASE-RELATED"/>
    <property type="match status" value="1"/>
</dbReference>